<reference evidence="2 3" key="1">
    <citation type="submission" date="2019-03" db="EMBL/GenBank/DDBJ databases">
        <title>Genomic Encyclopedia of Type Strains, Phase IV (KMG-IV): sequencing the most valuable type-strain genomes for metagenomic binning, comparative biology and taxonomic classification.</title>
        <authorList>
            <person name="Goeker M."/>
        </authorList>
    </citation>
    <scope>NUCLEOTIDE SEQUENCE [LARGE SCALE GENOMIC DNA]</scope>
    <source>
        <strain evidence="2 3">DSM 24830</strain>
    </source>
</reference>
<dbReference type="InterPro" id="IPR029756">
    <property type="entry name" value="MTH1187/YkoF-like"/>
</dbReference>
<organism evidence="2 3">
    <name type="scientific">Cocleimonas flava</name>
    <dbReference type="NCBI Taxonomy" id="634765"/>
    <lineage>
        <taxon>Bacteria</taxon>
        <taxon>Pseudomonadati</taxon>
        <taxon>Pseudomonadota</taxon>
        <taxon>Gammaproteobacteria</taxon>
        <taxon>Thiotrichales</taxon>
        <taxon>Thiotrichaceae</taxon>
        <taxon>Cocleimonas</taxon>
    </lineage>
</organism>
<name>A0A4R1F6P5_9GAMM</name>
<dbReference type="SUPFAM" id="SSF89957">
    <property type="entry name" value="MTH1187/YkoF-like"/>
    <property type="match status" value="1"/>
</dbReference>
<keyword evidence="3" id="KW-1185">Reference proteome</keyword>
<accession>A0A4R1F6P5</accession>
<comment type="caution">
    <text evidence="2">The sequence shown here is derived from an EMBL/GenBank/DDBJ whole genome shotgun (WGS) entry which is preliminary data.</text>
</comment>
<feature type="domain" description="Thiamin/hydroxymethyl pyrimidine-binding YkoF putative" evidence="1">
    <location>
        <begin position="5"/>
        <end position="75"/>
    </location>
</feature>
<dbReference type="InterPro" id="IPR011522">
    <property type="entry name" value="Thiamin/HMP-bd_put_YkoF"/>
</dbReference>
<dbReference type="Gene3D" id="3.30.70.930">
    <property type="match status" value="1"/>
</dbReference>
<evidence type="ECO:0000313" key="3">
    <source>
        <dbReference type="Proteomes" id="UP000294887"/>
    </source>
</evidence>
<dbReference type="OrthoDB" id="164222at2"/>
<evidence type="ECO:0000259" key="1">
    <source>
        <dbReference type="Pfam" id="PF07615"/>
    </source>
</evidence>
<proteinExistence type="predicted"/>
<dbReference type="EMBL" id="SMFQ01000002">
    <property type="protein sequence ID" value="TCJ88234.1"/>
    <property type="molecule type" value="Genomic_DNA"/>
</dbReference>
<sequence>MEISVDISLYPLKEEYVEPILAFIKGLESNPKITVKKNQLSTQIYGEYDAVMALITAEMKDVFAAMPHSAMVMKFVGTNRADVEVDW</sequence>
<dbReference type="RefSeq" id="WP_131903947.1">
    <property type="nucleotide sequence ID" value="NZ_BAAAFU010000008.1"/>
</dbReference>
<dbReference type="Proteomes" id="UP000294887">
    <property type="component" value="Unassembled WGS sequence"/>
</dbReference>
<gene>
    <name evidence="2" type="ORF">EV695_0074</name>
</gene>
<dbReference type="AlphaFoldDB" id="A0A4R1F6P5"/>
<protein>
    <submittedName>
        <fullName evidence="2">YKOF-related protein</fullName>
    </submittedName>
</protein>
<evidence type="ECO:0000313" key="2">
    <source>
        <dbReference type="EMBL" id="TCJ88234.1"/>
    </source>
</evidence>
<dbReference type="Pfam" id="PF07615">
    <property type="entry name" value="Ykof"/>
    <property type="match status" value="1"/>
</dbReference>